<dbReference type="RefSeq" id="WP_262842043.1">
    <property type="nucleotide sequence ID" value="NZ_JANZYP010000008.1"/>
</dbReference>
<name>A0ABV9EG55_9ACTN</name>
<dbReference type="EMBL" id="JBHSFN010000008">
    <property type="protein sequence ID" value="MFC4587491.1"/>
    <property type="molecule type" value="Genomic_DNA"/>
</dbReference>
<sequence>MNTVDLLLHPVRLRVVHAMSGGRALTTAQLCALLPDVSTATVYRHVGLLADGGLLEVDGEQRVRGAVERRYRLRRAQAVIDAGTAASTSLEDHRRVFALAMAILMAEFNAYLDRDHADPAADLVGYRQHALWLSQDERAEMIGELREVILSRLGNEPSPTRTRHLLSPILFPAEDPPPTGP</sequence>
<dbReference type="Pfam" id="PF12840">
    <property type="entry name" value="HTH_20"/>
    <property type="match status" value="1"/>
</dbReference>
<accession>A0ABV9EG55</accession>
<dbReference type="SMART" id="SM00418">
    <property type="entry name" value="HTH_ARSR"/>
    <property type="match status" value="1"/>
</dbReference>
<dbReference type="SUPFAM" id="SSF46785">
    <property type="entry name" value="Winged helix' DNA-binding domain"/>
    <property type="match status" value="1"/>
</dbReference>
<dbReference type="InterPro" id="IPR011991">
    <property type="entry name" value="ArsR-like_HTH"/>
</dbReference>
<dbReference type="InterPro" id="IPR036390">
    <property type="entry name" value="WH_DNA-bd_sf"/>
</dbReference>
<protein>
    <submittedName>
        <fullName evidence="2">Helix-turn-helix domain-containing protein</fullName>
    </submittedName>
</protein>
<feature type="domain" description="HTH arsR-type" evidence="1">
    <location>
        <begin position="2"/>
        <end position="84"/>
    </location>
</feature>
<evidence type="ECO:0000313" key="3">
    <source>
        <dbReference type="Proteomes" id="UP001595891"/>
    </source>
</evidence>
<keyword evidence="3" id="KW-1185">Reference proteome</keyword>
<dbReference type="InterPro" id="IPR001845">
    <property type="entry name" value="HTH_ArsR_DNA-bd_dom"/>
</dbReference>
<evidence type="ECO:0000259" key="1">
    <source>
        <dbReference type="SMART" id="SM00418"/>
    </source>
</evidence>
<gene>
    <name evidence="2" type="ORF">ACFO8L_15455</name>
</gene>
<comment type="caution">
    <text evidence="2">The sequence shown here is derived from an EMBL/GenBank/DDBJ whole genome shotgun (WGS) entry which is preliminary data.</text>
</comment>
<evidence type="ECO:0000313" key="2">
    <source>
        <dbReference type="EMBL" id="MFC4587491.1"/>
    </source>
</evidence>
<proteinExistence type="predicted"/>
<dbReference type="Proteomes" id="UP001595891">
    <property type="component" value="Unassembled WGS sequence"/>
</dbReference>
<reference evidence="3" key="1">
    <citation type="journal article" date="2019" name="Int. J. Syst. Evol. Microbiol.">
        <title>The Global Catalogue of Microorganisms (GCM) 10K type strain sequencing project: providing services to taxonomists for standard genome sequencing and annotation.</title>
        <authorList>
            <consortium name="The Broad Institute Genomics Platform"/>
            <consortium name="The Broad Institute Genome Sequencing Center for Infectious Disease"/>
            <person name="Wu L."/>
            <person name="Ma J."/>
        </authorList>
    </citation>
    <scope>NUCLEOTIDE SEQUENCE [LARGE SCALE GENOMIC DNA]</scope>
    <source>
        <strain evidence="3">CCUG 49560</strain>
    </source>
</reference>
<dbReference type="Gene3D" id="6.10.140.2180">
    <property type="match status" value="1"/>
</dbReference>
<dbReference type="InterPro" id="IPR036388">
    <property type="entry name" value="WH-like_DNA-bd_sf"/>
</dbReference>
<dbReference type="CDD" id="cd00090">
    <property type="entry name" value="HTH_ARSR"/>
    <property type="match status" value="1"/>
</dbReference>
<organism evidence="2 3">
    <name type="scientific">Sphaerisporangium corydalis</name>
    <dbReference type="NCBI Taxonomy" id="1441875"/>
    <lineage>
        <taxon>Bacteria</taxon>
        <taxon>Bacillati</taxon>
        <taxon>Actinomycetota</taxon>
        <taxon>Actinomycetes</taxon>
        <taxon>Streptosporangiales</taxon>
        <taxon>Streptosporangiaceae</taxon>
        <taxon>Sphaerisporangium</taxon>
    </lineage>
</organism>
<dbReference type="Gene3D" id="1.10.10.10">
    <property type="entry name" value="Winged helix-like DNA-binding domain superfamily/Winged helix DNA-binding domain"/>
    <property type="match status" value="1"/>
</dbReference>